<keyword evidence="2" id="KW-0547">Nucleotide-binding</keyword>
<dbReference type="InterPro" id="IPR009068">
    <property type="entry name" value="uS15_NS1_RNA-bd_sf"/>
</dbReference>
<dbReference type="AlphaFoldDB" id="A0A0N4WKS9"/>
<dbReference type="SUPFAM" id="SSF47060">
    <property type="entry name" value="S15/NS1 RNA-binding domain"/>
    <property type="match status" value="1"/>
</dbReference>
<evidence type="ECO:0000256" key="3">
    <source>
        <dbReference type="ARBA" id="ARBA00022840"/>
    </source>
</evidence>
<gene>
    <name evidence="8" type="ORF">HPLM_LOCUS11698</name>
</gene>
<dbReference type="SUPFAM" id="SSF55681">
    <property type="entry name" value="Class II aaRS and biotin synthetases"/>
    <property type="match status" value="1"/>
</dbReference>
<feature type="compositionally biased region" description="Basic and acidic residues" evidence="6">
    <location>
        <begin position="65"/>
        <end position="82"/>
    </location>
</feature>
<keyword evidence="3" id="KW-0067">ATP-binding</keyword>
<evidence type="ECO:0000256" key="6">
    <source>
        <dbReference type="SAM" id="MobiDB-lite"/>
    </source>
</evidence>
<evidence type="ECO:0000313" key="10">
    <source>
        <dbReference type="WBParaSite" id="HPLM_0001170601-mRNA-1"/>
    </source>
</evidence>
<dbReference type="PANTHER" id="PTHR43382">
    <property type="entry name" value="PROLYL-TRNA SYNTHETASE"/>
    <property type="match status" value="1"/>
</dbReference>
<dbReference type="PROSITE" id="PS51185">
    <property type="entry name" value="WHEP_TRS_2"/>
    <property type="match status" value="1"/>
</dbReference>
<dbReference type="GO" id="GO:0017101">
    <property type="term" value="C:aminoacyl-tRNA synthetase multienzyme complex"/>
    <property type="evidence" value="ECO:0007669"/>
    <property type="project" value="TreeGrafter"/>
</dbReference>
<reference evidence="8 9" key="2">
    <citation type="submission" date="2018-11" db="EMBL/GenBank/DDBJ databases">
        <authorList>
            <consortium name="Pathogen Informatics"/>
        </authorList>
    </citation>
    <scope>NUCLEOTIDE SEQUENCE [LARGE SCALE GENOMIC DNA]</scope>
    <source>
        <strain evidence="8 9">MHpl1</strain>
    </source>
</reference>
<feature type="region of interest" description="Disordered" evidence="6">
    <location>
        <begin position="55"/>
        <end position="82"/>
    </location>
</feature>
<feature type="domain" description="WHEP-TRS" evidence="7">
    <location>
        <begin position="3"/>
        <end position="60"/>
    </location>
</feature>
<dbReference type="SMART" id="SM00991">
    <property type="entry name" value="WHEP-TRS"/>
    <property type="match status" value="1"/>
</dbReference>
<accession>A0A0N4WKS9</accession>
<evidence type="ECO:0000256" key="4">
    <source>
        <dbReference type="ARBA" id="ARBA00022917"/>
    </source>
</evidence>
<evidence type="ECO:0000256" key="2">
    <source>
        <dbReference type="ARBA" id="ARBA00022741"/>
    </source>
</evidence>
<dbReference type="PANTHER" id="PTHR43382:SF2">
    <property type="entry name" value="BIFUNCTIONAL GLUTAMATE_PROLINE--TRNA LIGASE"/>
    <property type="match status" value="1"/>
</dbReference>
<dbReference type="GO" id="GO:0005524">
    <property type="term" value="F:ATP binding"/>
    <property type="evidence" value="ECO:0007669"/>
    <property type="project" value="UniProtKB-KW"/>
</dbReference>
<dbReference type="GO" id="GO:0004827">
    <property type="term" value="F:proline-tRNA ligase activity"/>
    <property type="evidence" value="ECO:0007669"/>
    <property type="project" value="InterPro"/>
</dbReference>
<evidence type="ECO:0000259" key="7">
    <source>
        <dbReference type="PROSITE" id="PS51185"/>
    </source>
</evidence>
<protein>
    <submittedName>
        <fullName evidence="10">WHEP-TRS domain-containing protein</fullName>
    </submittedName>
</protein>
<reference evidence="10" key="1">
    <citation type="submission" date="2017-02" db="UniProtKB">
        <authorList>
            <consortium name="WormBaseParasite"/>
        </authorList>
    </citation>
    <scope>IDENTIFICATION</scope>
</reference>
<evidence type="ECO:0000313" key="8">
    <source>
        <dbReference type="EMBL" id="VDO43557.1"/>
    </source>
</evidence>
<dbReference type="OrthoDB" id="1350766at2759"/>
<dbReference type="InterPro" id="IPR000738">
    <property type="entry name" value="WHEP-TRS_dom"/>
</dbReference>
<keyword evidence="5" id="KW-0030">Aminoacyl-tRNA synthetase</keyword>
<dbReference type="InterPro" id="IPR004499">
    <property type="entry name" value="Pro-tRNA-ligase_IIa_arc-type"/>
</dbReference>
<dbReference type="GO" id="GO:0005737">
    <property type="term" value="C:cytoplasm"/>
    <property type="evidence" value="ECO:0007669"/>
    <property type="project" value="InterPro"/>
</dbReference>
<organism evidence="10">
    <name type="scientific">Haemonchus placei</name>
    <name type="common">Barber's pole worm</name>
    <dbReference type="NCBI Taxonomy" id="6290"/>
    <lineage>
        <taxon>Eukaryota</taxon>
        <taxon>Metazoa</taxon>
        <taxon>Ecdysozoa</taxon>
        <taxon>Nematoda</taxon>
        <taxon>Chromadorea</taxon>
        <taxon>Rhabditida</taxon>
        <taxon>Rhabditina</taxon>
        <taxon>Rhabditomorpha</taxon>
        <taxon>Strongyloidea</taxon>
        <taxon>Trichostrongylidae</taxon>
        <taxon>Haemonchus</taxon>
    </lineage>
</organism>
<keyword evidence="9" id="KW-1185">Reference proteome</keyword>
<keyword evidence="1" id="KW-0436">Ligase</keyword>
<dbReference type="Gene3D" id="1.10.287.10">
    <property type="entry name" value="S15/NS1, RNA-binding"/>
    <property type="match status" value="1"/>
</dbReference>
<dbReference type="Proteomes" id="UP000268014">
    <property type="component" value="Unassembled WGS sequence"/>
</dbReference>
<evidence type="ECO:0000313" key="9">
    <source>
        <dbReference type="Proteomes" id="UP000268014"/>
    </source>
</evidence>
<evidence type="ECO:0000256" key="1">
    <source>
        <dbReference type="ARBA" id="ARBA00022598"/>
    </source>
</evidence>
<dbReference type="InterPro" id="IPR045864">
    <property type="entry name" value="aa-tRNA-synth_II/BPL/LPL"/>
</dbReference>
<sequence>MAKELEIEEQIVAQGDLVRQLKGDASASEDVKKEAIDKLLRLKLTYKEITGKEYAAPGGRKQKEKKPAAEKQEKKQDAKADGKKQTKLGIEISKDENYSEWYGQVITKAEMIEYYDVSGCYVLRPWSYAIWESIQAWFDSGIKKLGVKNCYFPMFVSNAALEREKTHIADFAPEVTEQPYSSFVAWVTRAGSSDL</sequence>
<dbReference type="Gene3D" id="3.30.930.10">
    <property type="entry name" value="Bira Bifunctional Protein, Domain 2"/>
    <property type="match status" value="1"/>
</dbReference>
<evidence type="ECO:0000256" key="5">
    <source>
        <dbReference type="ARBA" id="ARBA00023146"/>
    </source>
</evidence>
<dbReference type="STRING" id="6290.A0A0N4WKS9"/>
<name>A0A0N4WKS9_HAEPC</name>
<dbReference type="GO" id="GO:0006433">
    <property type="term" value="P:prolyl-tRNA aminoacylation"/>
    <property type="evidence" value="ECO:0007669"/>
    <property type="project" value="InterPro"/>
</dbReference>
<dbReference type="EMBL" id="UZAF01017636">
    <property type="protein sequence ID" value="VDO43557.1"/>
    <property type="molecule type" value="Genomic_DNA"/>
</dbReference>
<dbReference type="Pfam" id="PF00458">
    <property type="entry name" value="WHEP-TRS"/>
    <property type="match status" value="1"/>
</dbReference>
<dbReference type="WBParaSite" id="HPLM_0001170601-mRNA-1">
    <property type="protein sequence ID" value="HPLM_0001170601-mRNA-1"/>
    <property type="gene ID" value="HPLM_0001170601"/>
</dbReference>
<keyword evidence="4" id="KW-0648">Protein biosynthesis</keyword>
<proteinExistence type="predicted"/>